<evidence type="ECO:0000259" key="1">
    <source>
        <dbReference type="Pfam" id="PF00535"/>
    </source>
</evidence>
<name>A0A2M7QI02_9BACT</name>
<evidence type="ECO:0000313" key="2">
    <source>
        <dbReference type="EMBL" id="PIY71933.1"/>
    </source>
</evidence>
<dbReference type="PANTHER" id="PTHR22916:SF65">
    <property type="entry name" value="SLR1065 PROTEIN"/>
    <property type="match status" value="1"/>
</dbReference>
<dbReference type="InterPro" id="IPR001173">
    <property type="entry name" value="Glyco_trans_2-like"/>
</dbReference>
<gene>
    <name evidence="2" type="ORF">COY87_03590</name>
</gene>
<dbReference type="CDD" id="cd06433">
    <property type="entry name" value="GT_2_WfgS_like"/>
    <property type="match status" value="1"/>
</dbReference>
<dbReference type="GO" id="GO:0016740">
    <property type="term" value="F:transferase activity"/>
    <property type="evidence" value="ECO:0007669"/>
    <property type="project" value="UniProtKB-KW"/>
</dbReference>
<dbReference type="PANTHER" id="PTHR22916">
    <property type="entry name" value="GLYCOSYLTRANSFERASE"/>
    <property type="match status" value="1"/>
</dbReference>
<reference evidence="3" key="1">
    <citation type="submission" date="2017-09" db="EMBL/GenBank/DDBJ databases">
        <title>Depth-based differentiation of microbial function through sediment-hosted aquifers and enrichment of novel symbionts in the deep terrestrial subsurface.</title>
        <authorList>
            <person name="Probst A.J."/>
            <person name="Ladd B."/>
            <person name="Jarett J.K."/>
            <person name="Geller-Mcgrath D.E."/>
            <person name="Sieber C.M.K."/>
            <person name="Emerson J.B."/>
            <person name="Anantharaman K."/>
            <person name="Thomas B.C."/>
            <person name="Malmstrom R."/>
            <person name="Stieglmeier M."/>
            <person name="Klingl A."/>
            <person name="Woyke T."/>
            <person name="Ryan C.M."/>
            <person name="Banfield J.F."/>
        </authorList>
    </citation>
    <scope>NUCLEOTIDE SEQUENCE [LARGE SCALE GENOMIC DNA]</scope>
</reference>
<organism evidence="2 3">
    <name type="scientific">Candidatus Roizmanbacteria bacterium CG_4_10_14_0_8_um_filter_33_9</name>
    <dbReference type="NCBI Taxonomy" id="1974826"/>
    <lineage>
        <taxon>Bacteria</taxon>
        <taxon>Candidatus Roizmaniibacteriota</taxon>
    </lineage>
</organism>
<dbReference type="Proteomes" id="UP000229401">
    <property type="component" value="Unassembled WGS sequence"/>
</dbReference>
<dbReference type="Pfam" id="PF00535">
    <property type="entry name" value="Glycos_transf_2"/>
    <property type="match status" value="1"/>
</dbReference>
<dbReference type="Gene3D" id="3.90.550.10">
    <property type="entry name" value="Spore Coat Polysaccharide Biosynthesis Protein SpsA, Chain A"/>
    <property type="match status" value="1"/>
</dbReference>
<evidence type="ECO:0000313" key="3">
    <source>
        <dbReference type="Proteomes" id="UP000229401"/>
    </source>
</evidence>
<keyword evidence="2" id="KW-0808">Transferase</keyword>
<comment type="caution">
    <text evidence="2">The sequence shown here is derived from an EMBL/GenBank/DDBJ whole genome shotgun (WGS) entry which is preliminary data.</text>
</comment>
<protein>
    <submittedName>
        <fullName evidence="2">Glycosyltransferase</fullName>
    </submittedName>
</protein>
<dbReference type="InterPro" id="IPR029044">
    <property type="entry name" value="Nucleotide-diphossugar_trans"/>
</dbReference>
<accession>A0A2M7QI02</accession>
<dbReference type="EMBL" id="PFLI01000119">
    <property type="protein sequence ID" value="PIY71933.1"/>
    <property type="molecule type" value="Genomic_DNA"/>
</dbReference>
<feature type="domain" description="Glycosyltransferase 2-like" evidence="1">
    <location>
        <begin position="9"/>
        <end position="132"/>
    </location>
</feature>
<proteinExistence type="predicted"/>
<dbReference type="AlphaFoldDB" id="A0A2M7QI02"/>
<dbReference type="SUPFAM" id="SSF53448">
    <property type="entry name" value="Nucleotide-diphospho-sugar transferases"/>
    <property type="match status" value="1"/>
</dbReference>
<sequence>MKKELPSISIITPSFNQGRFIKQTIDSVLSQQYPNLEYIVIDGGSTDDTISILKSYGNNIIWESKKDKGQTSALNKGFKRATGEIIAYLNSDDVYLPNTLLTVGEHFLEHPETMWVTGDYFIIDAENKKIQSFVASYKKYLRKKPSFSSLCVANYIVQPSTFWRSSLFNEIGYFNESFRYCMDYDFWIRIIQKYPPTVLSRHFSLFRIHDTSKGGTQYKMQFEEEHRVVISYTKKIPIIYAHKIHAQLIAWIYTVIK</sequence>